<dbReference type="KEGG" id="psuu:Psuf_018800"/>
<dbReference type="GO" id="GO:0004315">
    <property type="term" value="F:3-oxoacyl-[acyl-carrier-protein] synthase activity"/>
    <property type="evidence" value="ECO:0007669"/>
    <property type="project" value="InterPro"/>
</dbReference>
<evidence type="ECO:0000313" key="4">
    <source>
        <dbReference type="EMBL" id="BCB84567.1"/>
    </source>
</evidence>
<dbReference type="InterPro" id="IPR050091">
    <property type="entry name" value="PKS_NRPS_Biosynth_Enz"/>
</dbReference>
<evidence type="ECO:0000256" key="1">
    <source>
        <dbReference type="ARBA" id="ARBA00022679"/>
    </source>
</evidence>
<dbReference type="InterPro" id="IPR020841">
    <property type="entry name" value="PKS_Beta-ketoAc_synthase_dom"/>
</dbReference>
<feature type="domain" description="Ketosynthase family 3 (KS3)" evidence="3">
    <location>
        <begin position="34"/>
        <end position="352"/>
    </location>
</feature>
<dbReference type="SUPFAM" id="SSF53901">
    <property type="entry name" value="Thiolase-like"/>
    <property type="match status" value="2"/>
</dbReference>
<dbReference type="AlphaFoldDB" id="A0A6F8YES3"/>
<dbReference type="PROSITE" id="PS00606">
    <property type="entry name" value="KS3_1"/>
    <property type="match status" value="1"/>
</dbReference>
<dbReference type="Proteomes" id="UP000503011">
    <property type="component" value="Chromosome"/>
</dbReference>
<dbReference type="InterPro" id="IPR016039">
    <property type="entry name" value="Thiolase-like"/>
</dbReference>
<dbReference type="Gene3D" id="3.40.47.10">
    <property type="match status" value="1"/>
</dbReference>
<dbReference type="CDD" id="cd00833">
    <property type="entry name" value="PKS"/>
    <property type="match status" value="1"/>
</dbReference>
<dbReference type="Pfam" id="PF00109">
    <property type="entry name" value="ketoacyl-synt"/>
    <property type="match status" value="1"/>
</dbReference>
<dbReference type="PANTHER" id="PTHR43775">
    <property type="entry name" value="FATTY ACID SYNTHASE"/>
    <property type="match status" value="1"/>
</dbReference>
<dbReference type="Pfam" id="PF02801">
    <property type="entry name" value="Ketoacyl-synt_C"/>
    <property type="match status" value="1"/>
</dbReference>
<sequence>MTTPDADVVAALRSVVKDRERLSRENRALREAAQEPIAVVATACRFPGGVRSPEQLWDLVAGGVDATGPFPVDRGWPADLVDEQSRGDGHSYVGRGGFVDDVAGFDNDLFGISPREALAMDPQQRQLLEVCWEALERGYLDPRSVGGTATGVYVGASASGYGGLTPGEDAYALVGNALSVLSGRLSYAFGLEGPAMTVDTACSSSLVAVHLAVQALRRGECSLALAGGVSVMPVPTIFVEFSRQQALSPDGRSKAFAASADGFAAAEGCGVVLLERLSDARRHRHRVLAVIRGTAVNQDGASSRLTAPNGPAQERVIRAALVDGGWWRVMWMWWRRMVRGRCWGIRLRLRLW</sequence>
<evidence type="ECO:0000259" key="3">
    <source>
        <dbReference type="PROSITE" id="PS52004"/>
    </source>
</evidence>
<dbReference type="InterPro" id="IPR014030">
    <property type="entry name" value="Ketoacyl_synth_N"/>
</dbReference>
<name>A0A6F8YES3_9ACTN</name>
<accession>A0A6F8YES3</accession>
<reference evidence="4 5" key="1">
    <citation type="submission" date="2020-03" db="EMBL/GenBank/DDBJ databases">
        <title>Whole genome shotgun sequence of Phytohabitans suffuscus NBRC 105367.</title>
        <authorList>
            <person name="Komaki H."/>
            <person name="Tamura T."/>
        </authorList>
    </citation>
    <scope>NUCLEOTIDE SEQUENCE [LARGE SCALE GENOMIC DNA]</scope>
    <source>
        <strain evidence="4 5">NBRC 105367</strain>
    </source>
</reference>
<dbReference type="PROSITE" id="PS52004">
    <property type="entry name" value="KS3_2"/>
    <property type="match status" value="1"/>
</dbReference>
<dbReference type="InterPro" id="IPR014031">
    <property type="entry name" value="Ketoacyl_synth_C"/>
</dbReference>
<protein>
    <recommendedName>
        <fullName evidence="3">Ketosynthase family 3 (KS3) domain-containing protein</fullName>
    </recommendedName>
</protein>
<comment type="similarity">
    <text evidence="2">Belongs to the thiolase-like superfamily. Beta-ketoacyl-ACP synthases family.</text>
</comment>
<evidence type="ECO:0000256" key="2">
    <source>
        <dbReference type="RuleBase" id="RU003694"/>
    </source>
</evidence>
<gene>
    <name evidence="4" type="ORF">Psuf_018800</name>
</gene>
<proteinExistence type="inferred from homology"/>
<dbReference type="EMBL" id="AP022871">
    <property type="protein sequence ID" value="BCB84567.1"/>
    <property type="molecule type" value="Genomic_DNA"/>
</dbReference>
<dbReference type="SMART" id="SM00825">
    <property type="entry name" value="PKS_KS"/>
    <property type="match status" value="1"/>
</dbReference>
<dbReference type="GO" id="GO:0006633">
    <property type="term" value="P:fatty acid biosynthetic process"/>
    <property type="evidence" value="ECO:0007669"/>
    <property type="project" value="InterPro"/>
</dbReference>
<keyword evidence="5" id="KW-1185">Reference proteome</keyword>
<dbReference type="GO" id="GO:0004312">
    <property type="term" value="F:fatty acid synthase activity"/>
    <property type="evidence" value="ECO:0007669"/>
    <property type="project" value="TreeGrafter"/>
</dbReference>
<organism evidence="4 5">
    <name type="scientific">Phytohabitans suffuscus</name>
    <dbReference type="NCBI Taxonomy" id="624315"/>
    <lineage>
        <taxon>Bacteria</taxon>
        <taxon>Bacillati</taxon>
        <taxon>Actinomycetota</taxon>
        <taxon>Actinomycetes</taxon>
        <taxon>Micromonosporales</taxon>
        <taxon>Micromonosporaceae</taxon>
    </lineage>
</organism>
<evidence type="ECO:0000313" key="5">
    <source>
        <dbReference type="Proteomes" id="UP000503011"/>
    </source>
</evidence>
<reference evidence="4 5" key="2">
    <citation type="submission" date="2020-03" db="EMBL/GenBank/DDBJ databases">
        <authorList>
            <person name="Ichikawa N."/>
            <person name="Kimura A."/>
            <person name="Kitahashi Y."/>
            <person name="Uohara A."/>
        </authorList>
    </citation>
    <scope>NUCLEOTIDE SEQUENCE [LARGE SCALE GENOMIC DNA]</scope>
    <source>
        <strain evidence="4 5">NBRC 105367</strain>
    </source>
</reference>
<dbReference type="PANTHER" id="PTHR43775:SF51">
    <property type="entry name" value="INACTIVE PHENOLPHTHIOCEROL SYNTHESIS POLYKETIDE SYNTHASE TYPE I PKS1-RELATED"/>
    <property type="match status" value="1"/>
</dbReference>
<keyword evidence="1 2" id="KW-0808">Transferase</keyword>
<dbReference type="InterPro" id="IPR018201">
    <property type="entry name" value="Ketoacyl_synth_AS"/>
</dbReference>